<reference evidence="3 4" key="2">
    <citation type="submission" date="2019-08" db="EMBL/GenBank/DDBJ databases">
        <title>Tsukamurella conjunctivitidis sp. nov., Tsukamurella assacharolytica sp. nov. and Tsukamurella sputae sp. nov. isolated from patients with conjunctivitis, bacteraemia (lymphoma) and respiratory infection (sputum) in Hong Kong.</title>
        <authorList>
            <person name="Fok K.M.N."/>
            <person name="Fong J.Y.H."/>
        </authorList>
    </citation>
    <scope>NUCLEOTIDE SEQUENCE [LARGE SCALE GENOMIC DNA]</scope>
    <source>
        <strain evidence="3 4">HKU70</strain>
    </source>
</reference>
<dbReference type="SMART" id="SM00267">
    <property type="entry name" value="GGDEF"/>
    <property type="match status" value="1"/>
</dbReference>
<gene>
    <name evidence="3" type="ORF">FK268_13630</name>
</gene>
<dbReference type="GO" id="GO:0043709">
    <property type="term" value="P:cell adhesion involved in single-species biofilm formation"/>
    <property type="evidence" value="ECO:0007669"/>
    <property type="project" value="TreeGrafter"/>
</dbReference>
<dbReference type="InterPro" id="IPR050469">
    <property type="entry name" value="Diguanylate_Cyclase"/>
</dbReference>
<evidence type="ECO:0000259" key="2">
    <source>
        <dbReference type="PROSITE" id="PS50887"/>
    </source>
</evidence>
<dbReference type="GO" id="GO:0052621">
    <property type="term" value="F:diguanylate cyclase activity"/>
    <property type="evidence" value="ECO:0007669"/>
    <property type="project" value="TreeGrafter"/>
</dbReference>
<accession>A0A5C5RL15</accession>
<dbReference type="PANTHER" id="PTHR45138:SF24">
    <property type="entry name" value="DIGUANYLATE CYCLASE DGCC-RELATED"/>
    <property type="match status" value="1"/>
</dbReference>
<reference evidence="3 4" key="1">
    <citation type="submission" date="2019-06" db="EMBL/GenBank/DDBJ databases">
        <authorList>
            <person name="Teng J.L.L."/>
            <person name="Lee H.H."/>
            <person name="Lau S.K.P."/>
            <person name="Woo P.C.Y."/>
        </authorList>
    </citation>
    <scope>NUCLEOTIDE SEQUENCE [LARGE SCALE GENOMIC DNA]</scope>
    <source>
        <strain evidence="3 4">HKU70</strain>
    </source>
</reference>
<dbReference type="SUPFAM" id="SSF55073">
    <property type="entry name" value="Nucleotide cyclase"/>
    <property type="match status" value="1"/>
</dbReference>
<dbReference type="AlphaFoldDB" id="A0A5C5RL15"/>
<feature type="domain" description="GGDEF" evidence="2">
    <location>
        <begin position="33"/>
        <end position="119"/>
    </location>
</feature>
<dbReference type="InterPro" id="IPR000160">
    <property type="entry name" value="GGDEF_dom"/>
</dbReference>
<dbReference type="PANTHER" id="PTHR45138">
    <property type="entry name" value="REGULATORY COMPONENTS OF SENSORY TRANSDUCTION SYSTEM"/>
    <property type="match status" value="1"/>
</dbReference>
<name>A0A5C5RL15_9ACTN</name>
<dbReference type="InterPro" id="IPR029787">
    <property type="entry name" value="Nucleotide_cyclase"/>
</dbReference>
<dbReference type="InterPro" id="IPR043128">
    <property type="entry name" value="Rev_trsase/Diguanyl_cyclase"/>
</dbReference>
<dbReference type="GO" id="GO:1902201">
    <property type="term" value="P:negative regulation of bacterial-type flagellum-dependent cell motility"/>
    <property type="evidence" value="ECO:0007669"/>
    <property type="project" value="TreeGrafter"/>
</dbReference>
<comment type="caution">
    <text evidence="3">The sequence shown here is derived from an EMBL/GenBank/DDBJ whole genome shotgun (WGS) entry which is preliminary data.</text>
</comment>
<dbReference type="OrthoDB" id="23692at2"/>
<dbReference type="GO" id="GO:0005886">
    <property type="term" value="C:plasma membrane"/>
    <property type="evidence" value="ECO:0007669"/>
    <property type="project" value="TreeGrafter"/>
</dbReference>
<dbReference type="NCBIfam" id="TIGR00254">
    <property type="entry name" value="GGDEF"/>
    <property type="match status" value="1"/>
</dbReference>
<dbReference type="Gene3D" id="3.30.70.270">
    <property type="match status" value="1"/>
</dbReference>
<sequence>MQLSETDELTSLLNRRGLLTGVRNVLDAAGSALSAVVVLVDVDDLKGINAAHEYAAGNRAIRQVAATIRASSPPGTVIGRWGGDEFATRKPARRRTSRRGAQQNRCVRIVGSLLHQCRP</sequence>
<evidence type="ECO:0000313" key="4">
    <source>
        <dbReference type="Proteomes" id="UP000319792"/>
    </source>
</evidence>
<organism evidence="3 4">
    <name type="scientific">Tsukamurella sputi</name>
    <dbReference type="NCBI Taxonomy" id="2591848"/>
    <lineage>
        <taxon>Bacteria</taxon>
        <taxon>Bacillati</taxon>
        <taxon>Actinomycetota</taxon>
        <taxon>Actinomycetes</taxon>
        <taxon>Mycobacteriales</taxon>
        <taxon>Tsukamurellaceae</taxon>
        <taxon>Tsukamurella</taxon>
    </lineage>
</organism>
<dbReference type="Proteomes" id="UP000319792">
    <property type="component" value="Unassembled WGS sequence"/>
</dbReference>
<protein>
    <submittedName>
        <fullName evidence="3">Diguanylate cyclase</fullName>
    </submittedName>
</protein>
<proteinExistence type="predicted"/>
<evidence type="ECO:0000256" key="1">
    <source>
        <dbReference type="SAM" id="MobiDB-lite"/>
    </source>
</evidence>
<dbReference type="RefSeq" id="WP_146434889.1">
    <property type="nucleotide sequence ID" value="NZ_VIGV01000004.1"/>
</dbReference>
<dbReference type="EMBL" id="VIGV01000004">
    <property type="protein sequence ID" value="TWS23332.1"/>
    <property type="molecule type" value="Genomic_DNA"/>
</dbReference>
<dbReference type="PROSITE" id="PS50887">
    <property type="entry name" value="GGDEF"/>
    <property type="match status" value="1"/>
</dbReference>
<feature type="region of interest" description="Disordered" evidence="1">
    <location>
        <begin position="79"/>
        <end position="101"/>
    </location>
</feature>
<dbReference type="Pfam" id="PF00990">
    <property type="entry name" value="GGDEF"/>
    <property type="match status" value="1"/>
</dbReference>
<evidence type="ECO:0000313" key="3">
    <source>
        <dbReference type="EMBL" id="TWS23332.1"/>
    </source>
</evidence>
<keyword evidence="4" id="KW-1185">Reference proteome</keyword>